<proteinExistence type="predicted"/>
<dbReference type="GO" id="GO:0003676">
    <property type="term" value="F:nucleic acid binding"/>
    <property type="evidence" value="ECO:0007669"/>
    <property type="project" value="InterPro"/>
</dbReference>
<sequence>MNPTPGSSIFTDQGVFVHHIAWTPTSNDSWKLNFAGCTAGAGCLMRDQNAIFRAACAAPLKDCESITVAELTALHHGLEIAVTQGVDYLEVEGDHPIVFQLLQGQILPLSSSTETLLEECIQYFRRFRSLNIRQVKHSVNAVANKIATLSIGRVEPCYWFDKPPSEITELLLGDVVGRWVPISDL</sequence>
<name>A0A6P6G2N4_ZIZJJ</name>
<dbReference type="Gene3D" id="3.30.420.10">
    <property type="entry name" value="Ribonuclease H-like superfamily/Ribonuclease H"/>
    <property type="match status" value="1"/>
</dbReference>
<dbReference type="Pfam" id="PF13456">
    <property type="entry name" value="RVT_3"/>
    <property type="match status" value="1"/>
</dbReference>
<dbReference type="InterPro" id="IPR012337">
    <property type="entry name" value="RNaseH-like_sf"/>
</dbReference>
<dbReference type="PANTHER" id="PTHR47723:SF4">
    <property type="entry name" value="PENTATRICOPEPTIDE REPEAT-CONTAINING-LIKE PROTEIN"/>
    <property type="match status" value="1"/>
</dbReference>
<dbReference type="InterPro" id="IPR053151">
    <property type="entry name" value="RNase_H-like"/>
</dbReference>
<dbReference type="RefSeq" id="XP_024928417.1">
    <property type="nucleotide sequence ID" value="XM_025072649.1"/>
</dbReference>
<reference evidence="3" key="1">
    <citation type="submission" date="2025-04" db="UniProtKB">
        <authorList>
            <consortium name="RefSeq"/>
        </authorList>
    </citation>
    <scope>IDENTIFICATION</scope>
    <source>
        <tissue evidence="3">In vitro plantlets</tissue>
        <tissue evidence="4">Seedling</tissue>
    </source>
</reference>
<dbReference type="InterPro" id="IPR036397">
    <property type="entry name" value="RNaseH_sf"/>
</dbReference>
<dbReference type="GeneID" id="107416686"/>
<evidence type="ECO:0000313" key="3">
    <source>
        <dbReference type="RefSeq" id="XP_024928417.1"/>
    </source>
</evidence>
<protein>
    <submittedName>
        <fullName evidence="4">Uncharacterized protein LOC107416686 isoform X1</fullName>
    </submittedName>
    <submittedName>
        <fullName evidence="3">Uncharacterized protein LOC107416686 isoform X3</fullName>
    </submittedName>
</protein>
<dbReference type="GO" id="GO:0004523">
    <property type="term" value="F:RNA-DNA hybrid ribonuclease activity"/>
    <property type="evidence" value="ECO:0007669"/>
    <property type="project" value="InterPro"/>
</dbReference>
<evidence type="ECO:0000259" key="1">
    <source>
        <dbReference type="Pfam" id="PF13456"/>
    </source>
</evidence>
<dbReference type="PANTHER" id="PTHR47723">
    <property type="entry name" value="OS05G0353850 PROTEIN"/>
    <property type="match status" value="1"/>
</dbReference>
<dbReference type="SUPFAM" id="SSF53098">
    <property type="entry name" value="Ribonuclease H-like"/>
    <property type="match status" value="1"/>
</dbReference>
<dbReference type="InterPro" id="IPR044730">
    <property type="entry name" value="RNase_H-like_dom_plant"/>
</dbReference>
<organism evidence="2 3">
    <name type="scientific">Ziziphus jujuba</name>
    <name type="common">Chinese jujube</name>
    <name type="synonym">Ziziphus sativa</name>
    <dbReference type="NCBI Taxonomy" id="326968"/>
    <lineage>
        <taxon>Eukaryota</taxon>
        <taxon>Viridiplantae</taxon>
        <taxon>Streptophyta</taxon>
        <taxon>Embryophyta</taxon>
        <taxon>Tracheophyta</taxon>
        <taxon>Spermatophyta</taxon>
        <taxon>Magnoliopsida</taxon>
        <taxon>eudicotyledons</taxon>
        <taxon>Gunneridae</taxon>
        <taxon>Pentapetalae</taxon>
        <taxon>rosids</taxon>
        <taxon>fabids</taxon>
        <taxon>Rosales</taxon>
        <taxon>Rhamnaceae</taxon>
        <taxon>Paliureae</taxon>
        <taxon>Ziziphus</taxon>
    </lineage>
</organism>
<dbReference type="CDD" id="cd06222">
    <property type="entry name" value="RNase_H_like"/>
    <property type="match status" value="1"/>
</dbReference>
<gene>
    <name evidence="3 4" type="primary">LOC107416686</name>
</gene>
<keyword evidence="2" id="KW-1185">Reference proteome</keyword>
<dbReference type="RefSeq" id="XP_048327062.1">
    <property type="nucleotide sequence ID" value="XM_048471105.2"/>
</dbReference>
<dbReference type="InterPro" id="IPR002156">
    <property type="entry name" value="RNaseH_domain"/>
</dbReference>
<evidence type="ECO:0000313" key="4">
    <source>
        <dbReference type="RefSeq" id="XP_048327062.1"/>
    </source>
</evidence>
<accession>A0A6P6G2N4</accession>
<feature type="domain" description="RNase H type-1" evidence="1">
    <location>
        <begin position="38"/>
        <end position="148"/>
    </location>
</feature>
<dbReference type="AlphaFoldDB" id="A0A6P6G2N4"/>
<dbReference type="Proteomes" id="UP001652623">
    <property type="component" value="Chromosome 4"/>
</dbReference>
<evidence type="ECO:0000313" key="2">
    <source>
        <dbReference type="Proteomes" id="UP001652623"/>
    </source>
</evidence>
<dbReference type="KEGG" id="zju:107416686"/>